<dbReference type="Pfam" id="PF01594">
    <property type="entry name" value="AI-2E_transport"/>
    <property type="match status" value="1"/>
</dbReference>
<dbReference type="InterPro" id="IPR002549">
    <property type="entry name" value="AI-2E-like"/>
</dbReference>
<name>A0AAE3SPN9_9FLAO</name>
<sequence>MSNAGISLKNIFYFLGISTLAVWITITAKVVLIPLLFSVLLALFLNPIVNFFERHIRNNILAILVSYITAVIPFLLVLGFFFNQSRILFGNLPSSRDKLKEKMTLAMDWVDHKFKLDAESTSHWVEKNFNSIVDVPADALGESLTSTTTVIAHVVLIIVLTYFILLYRISFKNFLLAQVGPDQRKKLEALFLKVQYLTKRYLMGQAIVIVILGLLIGTGLWAIGVPYAYFWGFLAGFLEIIPYIGTTIGVVLPFTYMLILSDTLWQPIAVVALYIMIQQIEGNLISPNIMGPSIKINPLFIILGLFIGAIVWGIPGMILALPVLAITKEILRGFDRTVPLSYIMENGLSRKSGIFLDKYDLGKYRLIKPLMKKEED</sequence>
<evidence type="ECO:0000313" key="9">
    <source>
        <dbReference type="EMBL" id="MCX2720780.1"/>
    </source>
</evidence>
<keyword evidence="5 8" id="KW-0812">Transmembrane</keyword>
<dbReference type="PANTHER" id="PTHR21716">
    <property type="entry name" value="TRANSMEMBRANE PROTEIN"/>
    <property type="match status" value="1"/>
</dbReference>
<evidence type="ECO:0000256" key="4">
    <source>
        <dbReference type="ARBA" id="ARBA00022475"/>
    </source>
</evidence>
<dbReference type="GO" id="GO:0005886">
    <property type="term" value="C:plasma membrane"/>
    <property type="evidence" value="ECO:0007669"/>
    <property type="project" value="UniProtKB-SubCell"/>
</dbReference>
<evidence type="ECO:0000256" key="7">
    <source>
        <dbReference type="ARBA" id="ARBA00023136"/>
    </source>
</evidence>
<feature type="transmembrane region" description="Helical" evidence="8">
    <location>
        <begin position="229"/>
        <end position="252"/>
    </location>
</feature>
<dbReference type="EMBL" id="JAPFQP010000004">
    <property type="protein sequence ID" value="MCX2720780.1"/>
    <property type="molecule type" value="Genomic_DNA"/>
</dbReference>
<organism evidence="9 10">
    <name type="scientific">Lentiprolixibacter aurantiacus</name>
    <dbReference type="NCBI Taxonomy" id="2993939"/>
    <lineage>
        <taxon>Bacteria</taxon>
        <taxon>Pseudomonadati</taxon>
        <taxon>Bacteroidota</taxon>
        <taxon>Flavobacteriia</taxon>
        <taxon>Flavobacteriales</taxon>
        <taxon>Flavobacteriaceae</taxon>
        <taxon>Lentiprolixibacter</taxon>
    </lineage>
</organism>
<comment type="similarity">
    <text evidence="2">Belongs to the autoinducer-2 exporter (AI-2E) (TC 2.A.86) family.</text>
</comment>
<evidence type="ECO:0000256" key="6">
    <source>
        <dbReference type="ARBA" id="ARBA00022989"/>
    </source>
</evidence>
<evidence type="ECO:0000256" key="2">
    <source>
        <dbReference type="ARBA" id="ARBA00009773"/>
    </source>
</evidence>
<feature type="transmembrane region" description="Helical" evidence="8">
    <location>
        <begin position="59"/>
        <end position="82"/>
    </location>
</feature>
<protein>
    <submittedName>
        <fullName evidence="9">AI-2E family transporter</fullName>
    </submittedName>
</protein>
<feature type="transmembrane region" description="Helical" evidence="8">
    <location>
        <begin position="32"/>
        <end position="52"/>
    </location>
</feature>
<keyword evidence="7 8" id="KW-0472">Membrane</keyword>
<dbReference type="RefSeq" id="WP_266015445.1">
    <property type="nucleotide sequence ID" value="NZ_JAPFQP010000004.1"/>
</dbReference>
<keyword evidence="4" id="KW-1003">Cell membrane</keyword>
<evidence type="ECO:0000313" key="10">
    <source>
        <dbReference type="Proteomes" id="UP001207116"/>
    </source>
</evidence>
<evidence type="ECO:0000256" key="3">
    <source>
        <dbReference type="ARBA" id="ARBA00022448"/>
    </source>
</evidence>
<dbReference type="AlphaFoldDB" id="A0AAE3SPN9"/>
<gene>
    <name evidence="9" type="ORF">OO016_14290</name>
</gene>
<feature type="transmembrane region" description="Helical" evidence="8">
    <location>
        <begin position="201"/>
        <end position="223"/>
    </location>
</feature>
<evidence type="ECO:0000256" key="8">
    <source>
        <dbReference type="SAM" id="Phobius"/>
    </source>
</evidence>
<feature type="transmembrane region" description="Helical" evidence="8">
    <location>
        <begin position="150"/>
        <end position="167"/>
    </location>
</feature>
<comment type="caution">
    <text evidence="9">The sequence shown here is derived from an EMBL/GenBank/DDBJ whole genome shotgun (WGS) entry which is preliminary data.</text>
</comment>
<accession>A0AAE3SPN9</accession>
<keyword evidence="10" id="KW-1185">Reference proteome</keyword>
<feature type="transmembrane region" description="Helical" evidence="8">
    <location>
        <begin position="7"/>
        <end position="26"/>
    </location>
</feature>
<reference evidence="9" key="1">
    <citation type="submission" date="2022-11" db="EMBL/GenBank/DDBJ databases">
        <title>The characterization of three novel Bacteroidetes species and genomic analysis of their roles in tidal elemental geochemical cycles.</title>
        <authorList>
            <person name="Ma K.-J."/>
        </authorList>
    </citation>
    <scope>NUCLEOTIDE SEQUENCE</scope>
    <source>
        <strain evidence="9">M415</strain>
    </source>
</reference>
<feature type="transmembrane region" description="Helical" evidence="8">
    <location>
        <begin position="264"/>
        <end position="280"/>
    </location>
</feature>
<feature type="transmembrane region" description="Helical" evidence="8">
    <location>
        <begin position="300"/>
        <end position="326"/>
    </location>
</feature>
<comment type="subcellular location">
    <subcellularLocation>
        <location evidence="1">Cell membrane</location>
        <topology evidence="1">Multi-pass membrane protein</topology>
    </subcellularLocation>
</comment>
<keyword evidence="6 8" id="KW-1133">Transmembrane helix</keyword>
<proteinExistence type="inferred from homology"/>
<keyword evidence="3" id="KW-0813">Transport</keyword>
<dbReference type="PANTHER" id="PTHR21716:SF53">
    <property type="entry name" value="PERMEASE PERM-RELATED"/>
    <property type="match status" value="1"/>
</dbReference>
<dbReference type="Proteomes" id="UP001207116">
    <property type="component" value="Unassembled WGS sequence"/>
</dbReference>
<evidence type="ECO:0000256" key="5">
    <source>
        <dbReference type="ARBA" id="ARBA00022692"/>
    </source>
</evidence>
<evidence type="ECO:0000256" key="1">
    <source>
        <dbReference type="ARBA" id="ARBA00004651"/>
    </source>
</evidence>